<sequence length="459" mass="50173">MNAPDHPDPQAFVRTADRPLVVALRASLWLIAGLGIIALPFVLILLGSDRPTAVHPLWDFAMGCGFAALTLAIAQFALTGRVKLLTTPFGADIIYLFHRFLSWGVLGLMLTHFGILYIWYQPALGELNPLTARWELTAGRVALVCFGALILSSELRKRVGLEYHGWRILHIALAVTGTFAALAHVLGVGKYSAMAGSRTLWLGIALVWAAFLAWSRLLRPMVLARNPWRVTSNEAERGGVHTLTLRPEGQPLRAWKPGQFAWLTIGHAPWALREHPFTISTAPDRGPEVSFSIKPLGDDSERMAKTPPGTLAYVDGPFGTFSIDREATAEGFVMIAGGVGITPILSNLHALQSRDDPRPVILLYANSTLDEASFREELGAIAQDIDLTIVHVPEEAPEDWQGETGMIDKDLLARHLPDMTHDWPHMLCGPAPMLEAVSKGLTALGVPARRISSEIFDLV</sequence>
<dbReference type="Pfam" id="PF00175">
    <property type="entry name" value="NAD_binding_1"/>
    <property type="match status" value="1"/>
</dbReference>
<evidence type="ECO:0000259" key="14">
    <source>
        <dbReference type="PROSITE" id="PS51384"/>
    </source>
</evidence>
<dbReference type="InterPro" id="IPR013130">
    <property type="entry name" value="Fe3_Rdtase_TM_dom"/>
</dbReference>
<dbReference type="Pfam" id="PF01794">
    <property type="entry name" value="Ferric_reduct"/>
    <property type="match status" value="1"/>
</dbReference>
<dbReference type="InterPro" id="IPR017927">
    <property type="entry name" value="FAD-bd_FR_type"/>
</dbReference>
<keyword evidence="6" id="KW-0479">Metal-binding</keyword>
<comment type="cofactor">
    <cofactor evidence="1">
        <name>FAD</name>
        <dbReference type="ChEBI" id="CHEBI:57692"/>
    </cofactor>
</comment>
<evidence type="ECO:0000256" key="13">
    <source>
        <dbReference type="SAM" id="Phobius"/>
    </source>
</evidence>
<reference evidence="15 16" key="1">
    <citation type="submission" date="2018-08" db="EMBL/GenBank/DDBJ databases">
        <title>Flavobacterium tibetense sp. nov., isolated from a wetland YonghuCo on Tibetan Plateau.</title>
        <authorList>
            <person name="Phurbu D."/>
            <person name="Lu H."/>
            <person name="Xing P."/>
        </authorList>
    </citation>
    <scope>NUCLEOTIDE SEQUENCE [LARGE SCALE GENOMIC DNA]</scope>
    <source>
        <strain evidence="15 16">DJC</strain>
    </source>
</reference>
<proteinExistence type="predicted"/>
<feature type="transmembrane region" description="Helical" evidence="13">
    <location>
        <begin position="100"/>
        <end position="120"/>
    </location>
</feature>
<evidence type="ECO:0000256" key="10">
    <source>
        <dbReference type="ARBA" id="ARBA00023004"/>
    </source>
</evidence>
<dbReference type="GO" id="GO:0051537">
    <property type="term" value="F:2 iron, 2 sulfur cluster binding"/>
    <property type="evidence" value="ECO:0007669"/>
    <property type="project" value="UniProtKB-KW"/>
</dbReference>
<evidence type="ECO:0000256" key="1">
    <source>
        <dbReference type="ARBA" id="ARBA00001974"/>
    </source>
</evidence>
<feature type="transmembrane region" description="Helical" evidence="13">
    <location>
        <begin position="132"/>
        <end position="153"/>
    </location>
</feature>
<feature type="transmembrane region" description="Helical" evidence="13">
    <location>
        <begin position="199"/>
        <end position="218"/>
    </location>
</feature>
<keyword evidence="16" id="KW-1185">Reference proteome</keyword>
<evidence type="ECO:0000256" key="11">
    <source>
        <dbReference type="ARBA" id="ARBA00023014"/>
    </source>
</evidence>
<keyword evidence="7" id="KW-0274">FAD</keyword>
<dbReference type="RefSeq" id="WP_118151522.1">
    <property type="nucleotide sequence ID" value="NZ_QWEY01000004.1"/>
</dbReference>
<dbReference type="GO" id="GO:0016491">
    <property type="term" value="F:oxidoreductase activity"/>
    <property type="evidence" value="ECO:0007669"/>
    <property type="project" value="UniProtKB-KW"/>
</dbReference>
<evidence type="ECO:0000256" key="7">
    <source>
        <dbReference type="ARBA" id="ARBA00022827"/>
    </source>
</evidence>
<dbReference type="GO" id="GO:0050660">
    <property type="term" value="F:flavin adenine dinucleotide binding"/>
    <property type="evidence" value="ECO:0007669"/>
    <property type="project" value="TreeGrafter"/>
</dbReference>
<gene>
    <name evidence="15" type="ORF">D1012_09605</name>
</gene>
<dbReference type="InterPro" id="IPR039261">
    <property type="entry name" value="FNR_nucleotide-bd"/>
</dbReference>
<name>A0A411Z322_9RHOB</name>
<organism evidence="15 16">
    <name type="scientific">Pseudotabrizicola alkalilacus</name>
    <dbReference type="NCBI Taxonomy" id="2305252"/>
    <lineage>
        <taxon>Bacteria</taxon>
        <taxon>Pseudomonadati</taxon>
        <taxon>Pseudomonadota</taxon>
        <taxon>Alphaproteobacteria</taxon>
        <taxon>Rhodobacterales</taxon>
        <taxon>Paracoccaceae</taxon>
        <taxon>Pseudotabrizicola</taxon>
    </lineage>
</organism>
<accession>A0A411Z322</accession>
<dbReference type="PROSITE" id="PS51384">
    <property type="entry name" value="FAD_FR"/>
    <property type="match status" value="1"/>
</dbReference>
<protein>
    <submittedName>
        <fullName evidence="15">Oxidoreductase</fullName>
    </submittedName>
</protein>
<keyword evidence="10" id="KW-0408">Iron</keyword>
<dbReference type="InterPro" id="IPR050415">
    <property type="entry name" value="MRET"/>
</dbReference>
<dbReference type="OrthoDB" id="9792185at2"/>
<evidence type="ECO:0000313" key="15">
    <source>
        <dbReference type="EMBL" id="RGP37463.1"/>
    </source>
</evidence>
<evidence type="ECO:0000256" key="3">
    <source>
        <dbReference type="ARBA" id="ARBA00022630"/>
    </source>
</evidence>
<feature type="transmembrane region" description="Helical" evidence="13">
    <location>
        <begin position="28"/>
        <end position="48"/>
    </location>
</feature>
<evidence type="ECO:0000256" key="9">
    <source>
        <dbReference type="ARBA" id="ARBA00023002"/>
    </source>
</evidence>
<feature type="transmembrane region" description="Helical" evidence="13">
    <location>
        <begin position="165"/>
        <end position="187"/>
    </location>
</feature>
<evidence type="ECO:0000256" key="5">
    <source>
        <dbReference type="ARBA" id="ARBA00022714"/>
    </source>
</evidence>
<dbReference type="GO" id="GO:0016020">
    <property type="term" value="C:membrane"/>
    <property type="evidence" value="ECO:0007669"/>
    <property type="project" value="UniProtKB-SubCell"/>
</dbReference>
<evidence type="ECO:0000256" key="8">
    <source>
        <dbReference type="ARBA" id="ARBA00022989"/>
    </source>
</evidence>
<comment type="caution">
    <text evidence="15">The sequence shown here is derived from an EMBL/GenBank/DDBJ whole genome shotgun (WGS) entry which is preliminary data.</text>
</comment>
<evidence type="ECO:0000313" key="16">
    <source>
        <dbReference type="Proteomes" id="UP000284547"/>
    </source>
</evidence>
<dbReference type="SUPFAM" id="SSF63380">
    <property type="entry name" value="Riboflavin synthase domain-like"/>
    <property type="match status" value="1"/>
</dbReference>
<keyword evidence="9" id="KW-0560">Oxidoreductase</keyword>
<dbReference type="InterPro" id="IPR017938">
    <property type="entry name" value="Riboflavin_synthase-like_b-brl"/>
</dbReference>
<evidence type="ECO:0000256" key="2">
    <source>
        <dbReference type="ARBA" id="ARBA00004141"/>
    </source>
</evidence>
<dbReference type="CDD" id="cd06198">
    <property type="entry name" value="FNR_like_3"/>
    <property type="match status" value="1"/>
</dbReference>
<evidence type="ECO:0000256" key="6">
    <source>
        <dbReference type="ARBA" id="ARBA00022723"/>
    </source>
</evidence>
<feature type="transmembrane region" description="Helical" evidence="13">
    <location>
        <begin position="60"/>
        <end position="79"/>
    </location>
</feature>
<dbReference type="SUPFAM" id="SSF52343">
    <property type="entry name" value="Ferredoxin reductase-like, C-terminal NADP-linked domain"/>
    <property type="match status" value="1"/>
</dbReference>
<dbReference type="EMBL" id="QWEY01000004">
    <property type="protein sequence ID" value="RGP37463.1"/>
    <property type="molecule type" value="Genomic_DNA"/>
</dbReference>
<keyword evidence="4 13" id="KW-0812">Transmembrane</keyword>
<evidence type="ECO:0000256" key="4">
    <source>
        <dbReference type="ARBA" id="ARBA00022692"/>
    </source>
</evidence>
<dbReference type="AlphaFoldDB" id="A0A411Z322"/>
<dbReference type="PRINTS" id="PR00406">
    <property type="entry name" value="CYTB5RDTASE"/>
</dbReference>
<comment type="subcellular location">
    <subcellularLocation>
        <location evidence="2">Membrane</location>
        <topology evidence="2">Multi-pass membrane protein</topology>
    </subcellularLocation>
</comment>
<dbReference type="PANTHER" id="PTHR47354:SF8">
    <property type="entry name" value="1,2-PHENYLACETYL-COA EPOXIDASE, SUBUNIT E"/>
    <property type="match status" value="1"/>
</dbReference>
<keyword evidence="11" id="KW-0411">Iron-sulfur</keyword>
<dbReference type="InterPro" id="IPR001433">
    <property type="entry name" value="OxRdtase_FAD/NAD-bd"/>
</dbReference>
<keyword evidence="8 13" id="KW-1133">Transmembrane helix</keyword>
<keyword evidence="12 13" id="KW-0472">Membrane</keyword>
<dbReference type="Gene3D" id="3.40.50.80">
    <property type="entry name" value="Nucleotide-binding domain of ferredoxin-NADP reductase (FNR) module"/>
    <property type="match status" value="1"/>
</dbReference>
<dbReference type="Gene3D" id="2.40.30.10">
    <property type="entry name" value="Translation factors"/>
    <property type="match status" value="1"/>
</dbReference>
<keyword evidence="3" id="KW-0285">Flavoprotein</keyword>
<dbReference type="PANTHER" id="PTHR47354">
    <property type="entry name" value="NADH OXIDOREDUCTASE HCR"/>
    <property type="match status" value="1"/>
</dbReference>
<feature type="domain" description="FAD-binding FR-type" evidence="14">
    <location>
        <begin position="223"/>
        <end position="324"/>
    </location>
</feature>
<dbReference type="Proteomes" id="UP000284547">
    <property type="component" value="Unassembled WGS sequence"/>
</dbReference>
<keyword evidence="5" id="KW-0001">2Fe-2S</keyword>
<evidence type="ECO:0000256" key="12">
    <source>
        <dbReference type="ARBA" id="ARBA00023136"/>
    </source>
</evidence>
<dbReference type="GO" id="GO:0046872">
    <property type="term" value="F:metal ion binding"/>
    <property type="evidence" value="ECO:0007669"/>
    <property type="project" value="UniProtKB-KW"/>
</dbReference>